<feature type="domain" description="Chemokine interleukin-8-like" evidence="3">
    <location>
        <begin position="71"/>
        <end position="123"/>
    </location>
</feature>
<gene>
    <name evidence="4" type="primary">ccl27a</name>
</gene>
<dbReference type="Proteomes" id="UP000005207">
    <property type="component" value="Linkage group LG12"/>
</dbReference>
<reference evidence="4" key="3">
    <citation type="submission" date="2025-09" db="UniProtKB">
        <authorList>
            <consortium name="Ensembl"/>
        </authorList>
    </citation>
    <scope>IDENTIFICATION</scope>
</reference>
<evidence type="ECO:0000256" key="1">
    <source>
        <dbReference type="ARBA" id="ARBA00022514"/>
    </source>
</evidence>
<keyword evidence="2" id="KW-0472">Membrane</keyword>
<dbReference type="Pfam" id="PF00048">
    <property type="entry name" value="IL8"/>
    <property type="match status" value="1"/>
</dbReference>
<keyword evidence="2" id="KW-0812">Transmembrane</keyword>
<dbReference type="SUPFAM" id="SSF54117">
    <property type="entry name" value="Interleukin 8-like chemokines"/>
    <property type="match status" value="1"/>
</dbReference>
<dbReference type="PROSITE" id="PS51257">
    <property type="entry name" value="PROKAR_LIPOPROTEIN"/>
    <property type="match status" value="1"/>
</dbReference>
<keyword evidence="5" id="KW-1185">Reference proteome</keyword>
<feature type="transmembrane region" description="Helical" evidence="2">
    <location>
        <begin position="12"/>
        <end position="32"/>
    </location>
</feature>
<dbReference type="InParanoid" id="A0A669F3W9"/>
<keyword evidence="1" id="KW-0202">Cytokine</keyword>
<protein>
    <submittedName>
        <fullName evidence="4">Uncharacterized LOC100708162</fullName>
    </submittedName>
</protein>
<proteinExistence type="predicted"/>
<dbReference type="InterPro" id="IPR036048">
    <property type="entry name" value="Interleukin_8-like_sf"/>
</dbReference>
<reference evidence="5" key="1">
    <citation type="submission" date="2012-01" db="EMBL/GenBank/DDBJ databases">
        <title>The Genome Sequence of Oreochromis niloticus (Nile Tilapia).</title>
        <authorList>
            <consortium name="Broad Institute Genome Assembly Team"/>
            <consortium name="Broad Institute Sequencing Platform"/>
            <person name="Di Palma F."/>
            <person name="Johnson J."/>
            <person name="Lander E.S."/>
            <person name="Lindblad-Toh K."/>
        </authorList>
    </citation>
    <scope>NUCLEOTIDE SEQUENCE [LARGE SCALE GENOMIC DNA]</scope>
</reference>
<sequence>MIFQRATDWLKYMFTHVSVLVGGCTDMCQYLNTKDTFPPHTCSAIMDVKVVLVIVCLCILAITSSEAGIPKCCLNAKKKIQQQTLLNVKRWVMQESNGTCEIKALVVFVKGSEKPLCFNPNLKPSHPWFMKKKKRFS</sequence>
<evidence type="ECO:0000313" key="5">
    <source>
        <dbReference type="Proteomes" id="UP000005207"/>
    </source>
</evidence>
<dbReference type="FunCoup" id="A0A669F3W9">
    <property type="interactions" value="618"/>
</dbReference>
<keyword evidence="2" id="KW-1133">Transmembrane helix</keyword>
<organism evidence="4 5">
    <name type="scientific">Oreochromis niloticus</name>
    <name type="common">Nile tilapia</name>
    <name type="synonym">Tilapia nilotica</name>
    <dbReference type="NCBI Taxonomy" id="8128"/>
    <lineage>
        <taxon>Eukaryota</taxon>
        <taxon>Metazoa</taxon>
        <taxon>Chordata</taxon>
        <taxon>Craniata</taxon>
        <taxon>Vertebrata</taxon>
        <taxon>Euteleostomi</taxon>
        <taxon>Actinopterygii</taxon>
        <taxon>Neopterygii</taxon>
        <taxon>Teleostei</taxon>
        <taxon>Neoteleostei</taxon>
        <taxon>Acanthomorphata</taxon>
        <taxon>Ovalentaria</taxon>
        <taxon>Cichlomorphae</taxon>
        <taxon>Cichliformes</taxon>
        <taxon>Cichlidae</taxon>
        <taxon>African cichlids</taxon>
        <taxon>Pseudocrenilabrinae</taxon>
        <taxon>Oreochromini</taxon>
        <taxon>Oreochromis</taxon>
    </lineage>
</organism>
<dbReference type="GO" id="GO:0005615">
    <property type="term" value="C:extracellular space"/>
    <property type="evidence" value="ECO:0007669"/>
    <property type="project" value="UniProtKB-KW"/>
</dbReference>
<name>A0A669F3W9_ORENI</name>
<accession>A0A669F3W9</accession>
<evidence type="ECO:0000256" key="2">
    <source>
        <dbReference type="SAM" id="Phobius"/>
    </source>
</evidence>
<evidence type="ECO:0000313" key="4">
    <source>
        <dbReference type="Ensembl" id="ENSONIP00000078614.1"/>
    </source>
</evidence>
<dbReference type="InterPro" id="IPR001811">
    <property type="entry name" value="Chemokine_IL8-like_dom"/>
</dbReference>
<dbReference type="GO" id="GO:0006955">
    <property type="term" value="P:immune response"/>
    <property type="evidence" value="ECO:0007669"/>
    <property type="project" value="InterPro"/>
</dbReference>
<feature type="transmembrane region" description="Helical" evidence="2">
    <location>
        <begin position="44"/>
        <end position="62"/>
    </location>
</feature>
<dbReference type="GeneTree" id="ENSGT01030000234769"/>
<dbReference type="AlphaFoldDB" id="A0A669F3W9"/>
<dbReference type="Gene3D" id="2.40.50.40">
    <property type="match status" value="1"/>
</dbReference>
<dbReference type="Ensembl" id="ENSONIT00000044662.1">
    <property type="protein sequence ID" value="ENSONIP00000078614.1"/>
    <property type="gene ID" value="ENSONIG00000035803.1"/>
</dbReference>
<reference evidence="4" key="2">
    <citation type="submission" date="2025-08" db="UniProtKB">
        <authorList>
            <consortium name="Ensembl"/>
        </authorList>
    </citation>
    <scope>IDENTIFICATION</scope>
</reference>
<evidence type="ECO:0000259" key="3">
    <source>
        <dbReference type="Pfam" id="PF00048"/>
    </source>
</evidence>
<dbReference type="GO" id="GO:0008009">
    <property type="term" value="F:chemokine activity"/>
    <property type="evidence" value="ECO:0007669"/>
    <property type="project" value="InterPro"/>
</dbReference>